<organism evidence="1 2">
    <name type="scientific">Hygrophoropsis aurantiaca</name>
    <dbReference type="NCBI Taxonomy" id="72124"/>
    <lineage>
        <taxon>Eukaryota</taxon>
        <taxon>Fungi</taxon>
        <taxon>Dikarya</taxon>
        <taxon>Basidiomycota</taxon>
        <taxon>Agaricomycotina</taxon>
        <taxon>Agaricomycetes</taxon>
        <taxon>Agaricomycetidae</taxon>
        <taxon>Boletales</taxon>
        <taxon>Coniophorineae</taxon>
        <taxon>Hygrophoropsidaceae</taxon>
        <taxon>Hygrophoropsis</taxon>
    </lineage>
</organism>
<reference evidence="1" key="1">
    <citation type="journal article" date="2021" name="New Phytol.">
        <title>Evolutionary innovations through gain and loss of genes in the ectomycorrhizal Boletales.</title>
        <authorList>
            <person name="Wu G."/>
            <person name="Miyauchi S."/>
            <person name="Morin E."/>
            <person name="Kuo A."/>
            <person name="Drula E."/>
            <person name="Varga T."/>
            <person name="Kohler A."/>
            <person name="Feng B."/>
            <person name="Cao Y."/>
            <person name="Lipzen A."/>
            <person name="Daum C."/>
            <person name="Hundley H."/>
            <person name="Pangilinan J."/>
            <person name="Johnson J."/>
            <person name="Barry K."/>
            <person name="LaButti K."/>
            <person name="Ng V."/>
            <person name="Ahrendt S."/>
            <person name="Min B."/>
            <person name="Choi I.G."/>
            <person name="Park H."/>
            <person name="Plett J.M."/>
            <person name="Magnuson J."/>
            <person name="Spatafora J.W."/>
            <person name="Nagy L.G."/>
            <person name="Henrissat B."/>
            <person name="Grigoriev I.V."/>
            <person name="Yang Z.L."/>
            <person name="Xu J."/>
            <person name="Martin F.M."/>
        </authorList>
    </citation>
    <scope>NUCLEOTIDE SEQUENCE</scope>
    <source>
        <strain evidence="1">ATCC 28755</strain>
    </source>
</reference>
<protein>
    <submittedName>
        <fullName evidence="1">Uncharacterized protein</fullName>
    </submittedName>
</protein>
<dbReference type="Proteomes" id="UP000790377">
    <property type="component" value="Unassembled WGS sequence"/>
</dbReference>
<keyword evidence="2" id="KW-1185">Reference proteome</keyword>
<gene>
    <name evidence="1" type="ORF">BJ138DRAFT_1004711</name>
</gene>
<proteinExistence type="predicted"/>
<sequence>MSNSEAVRLALQGVDIQVAAAAFYANAPQNADVRALASHSLQSTRTRTPRPPRKDATLAPSAHRPHVMLRSLDQNTRSNYGAGLLRFTQYCDSISISKEDRMPASSDLIATFAAHHAGSASGKTLANWLAGLHYWHIVNGAEWKADDQLHHVRRGFTKMVPPSSKRAKRPPVTLEALTILFEGLDLSLPLDATVGTTSANAFWDCCRLGELLIPSLNLFDPLKHVSRAVLPLDLHQLSDGTHYCSIAIPWTKTTLQEGASISITARDHITCPLKALSLHLDVNARLPPHAPLFAYHFANDNGWLPLTKSIFMTRCNEIWERAGFPPMPGHAFRISGATELLLQGVNPDVVAQQGRWKSQAFLEYWRRIESILPLFISSSHSPIRTIALDGVMSAFAARHQLSMPANS</sequence>
<evidence type="ECO:0000313" key="2">
    <source>
        <dbReference type="Proteomes" id="UP000790377"/>
    </source>
</evidence>
<comment type="caution">
    <text evidence="1">The sequence shown here is derived from an EMBL/GenBank/DDBJ whole genome shotgun (WGS) entry which is preliminary data.</text>
</comment>
<evidence type="ECO:0000313" key="1">
    <source>
        <dbReference type="EMBL" id="KAH7912345.1"/>
    </source>
</evidence>
<dbReference type="EMBL" id="MU267654">
    <property type="protein sequence ID" value="KAH7912345.1"/>
    <property type="molecule type" value="Genomic_DNA"/>
</dbReference>
<name>A0ACB8AFV1_9AGAM</name>
<accession>A0ACB8AFV1</accession>